<gene>
    <name evidence="1" type="ORF">D3878_11000</name>
</gene>
<dbReference type="RefSeq" id="WP_119785504.1">
    <property type="nucleotide sequence ID" value="NZ_QYUQ01000002.1"/>
</dbReference>
<evidence type="ECO:0008006" key="3">
    <source>
        <dbReference type="Google" id="ProtNLM"/>
    </source>
</evidence>
<organism evidence="1 2">
    <name type="scientific">Noviherbaspirillum sedimenti</name>
    <dbReference type="NCBI Taxonomy" id="2320865"/>
    <lineage>
        <taxon>Bacteria</taxon>
        <taxon>Pseudomonadati</taxon>
        <taxon>Pseudomonadota</taxon>
        <taxon>Betaproteobacteria</taxon>
        <taxon>Burkholderiales</taxon>
        <taxon>Oxalobacteraceae</taxon>
        <taxon>Noviherbaspirillum</taxon>
    </lineage>
</organism>
<dbReference type="EMBL" id="QYUQ01000002">
    <property type="protein sequence ID" value="RJG02042.1"/>
    <property type="molecule type" value="Genomic_DNA"/>
</dbReference>
<evidence type="ECO:0000313" key="2">
    <source>
        <dbReference type="Proteomes" id="UP000266327"/>
    </source>
</evidence>
<proteinExistence type="predicted"/>
<accession>A0A3A3G683</accession>
<evidence type="ECO:0000313" key="1">
    <source>
        <dbReference type="EMBL" id="RJG02042.1"/>
    </source>
</evidence>
<dbReference type="Pfam" id="PF07507">
    <property type="entry name" value="WavE"/>
    <property type="match status" value="1"/>
</dbReference>
<reference evidence="2" key="1">
    <citation type="submission" date="2018-09" db="EMBL/GenBank/DDBJ databases">
        <authorList>
            <person name="Zhu H."/>
        </authorList>
    </citation>
    <scope>NUCLEOTIDE SEQUENCE [LARGE SCALE GENOMIC DNA]</scope>
    <source>
        <strain evidence="2">K1S02-23</strain>
    </source>
</reference>
<dbReference type="Proteomes" id="UP000266327">
    <property type="component" value="Unassembled WGS sequence"/>
</dbReference>
<dbReference type="InterPro" id="IPR011122">
    <property type="entry name" value="WavE"/>
</dbReference>
<sequence>MIKNDEITFVVQGAVSDKRATLLAISSIRKNFPGSTIILSTWEGSDLTGLQYDELALSRDPGSCIVDDCRNIYYNINRQIVSSREGLIRVKTKYAVKTRTDCYFKSPVLIKKYENGCKTYGIDASESNRILVIRDFFRNPRRRYHMAYHVSDFLFFGKTEDIRTIFSCKLMSDTEIRWYSNHQIPTSAPSKTVLHRFSAEQHLWMSFLHSKNWSFSIENAYDISESVISNAEASYRQFLLIYSSISLDFFSIKHKKMYLVSYDSYSAKEIKNIYVSRFSLAPSFERTLLLYLHSAGRAIKYTARVILGFFQSRIVS</sequence>
<protein>
    <recommendedName>
        <fullName evidence="3">WavE lipopolysaccharide synthesis</fullName>
    </recommendedName>
</protein>
<dbReference type="AlphaFoldDB" id="A0A3A3G683"/>
<dbReference type="OrthoDB" id="6716726at2"/>
<keyword evidence="2" id="KW-1185">Reference proteome</keyword>
<name>A0A3A3G683_9BURK</name>
<comment type="caution">
    <text evidence="1">The sequence shown here is derived from an EMBL/GenBank/DDBJ whole genome shotgun (WGS) entry which is preliminary data.</text>
</comment>